<dbReference type="GO" id="GO:0005524">
    <property type="term" value="F:ATP binding"/>
    <property type="evidence" value="ECO:0007669"/>
    <property type="project" value="UniProtKB-KW"/>
</dbReference>
<evidence type="ECO:0000256" key="10">
    <source>
        <dbReference type="ARBA" id="ARBA00025373"/>
    </source>
</evidence>
<feature type="region of interest" description="Disordered" evidence="15">
    <location>
        <begin position="129"/>
        <end position="212"/>
    </location>
</feature>
<keyword evidence="4 14" id="KW-0547">Nucleotide-binding</keyword>
<feature type="domain" description="DNA mismatch repair proteins mutS family" evidence="16">
    <location>
        <begin position="950"/>
        <end position="966"/>
    </location>
</feature>
<keyword evidence="9" id="KW-0539">Nucleus</keyword>
<accession>A0A5C3MY72</accession>
<evidence type="ECO:0000256" key="13">
    <source>
        <dbReference type="ARBA" id="ARBA00073774"/>
    </source>
</evidence>
<dbReference type="SUPFAM" id="SSF55271">
    <property type="entry name" value="DNA repair protein MutS, domain I"/>
    <property type="match status" value="1"/>
</dbReference>
<dbReference type="GO" id="GO:0140664">
    <property type="term" value="F:ATP-dependent DNA damage sensor activity"/>
    <property type="evidence" value="ECO:0007669"/>
    <property type="project" value="InterPro"/>
</dbReference>
<organism evidence="17 18">
    <name type="scientific">Heliocybe sulcata</name>
    <dbReference type="NCBI Taxonomy" id="5364"/>
    <lineage>
        <taxon>Eukaryota</taxon>
        <taxon>Fungi</taxon>
        <taxon>Dikarya</taxon>
        <taxon>Basidiomycota</taxon>
        <taxon>Agaricomycotina</taxon>
        <taxon>Agaricomycetes</taxon>
        <taxon>Gloeophyllales</taxon>
        <taxon>Gloeophyllaceae</taxon>
        <taxon>Heliocybe</taxon>
    </lineage>
</organism>
<evidence type="ECO:0000256" key="7">
    <source>
        <dbReference type="ARBA" id="ARBA00023125"/>
    </source>
</evidence>
<dbReference type="InterPro" id="IPR027417">
    <property type="entry name" value="P-loop_NTPase"/>
</dbReference>
<dbReference type="InterPro" id="IPR036678">
    <property type="entry name" value="MutS_con_dom_sf"/>
</dbReference>
<comment type="subunit">
    <text evidence="11">Heterodimer consisting of MSH2-MSH3 (MutS beta). Forms a ternary complex with MutL alpha (MLH1-PMS1).</text>
</comment>
<dbReference type="OrthoDB" id="121051at2759"/>
<keyword evidence="6" id="KW-0067">ATP-binding</keyword>
<comment type="subcellular location">
    <subcellularLocation>
        <location evidence="1">Nucleus</location>
    </subcellularLocation>
</comment>
<dbReference type="Pfam" id="PF00488">
    <property type="entry name" value="MutS_V"/>
    <property type="match status" value="1"/>
</dbReference>
<evidence type="ECO:0000256" key="2">
    <source>
        <dbReference type="ARBA" id="ARBA00007094"/>
    </source>
</evidence>
<dbReference type="SMART" id="SM00533">
    <property type="entry name" value="MUTSd"/>
    <property type="match status" value="1"/>
</dbReference>
<comment type="function">
    <text evidence="10">Component of the post-replicative DNA mismatch repair system (MMR). Heterodimerizes with MSH2 to form MutS beta, which binds to DNA mismatches thereby initiating DNA repair. MSH3 provides substrate-binding and substrate specificity to the complex. When bound, the MutS beta heterodimer bends the DNA helix and shields approximately 20 base pairs. Acts mainly to repair insertion-deletion loops (IDLs) from 2 to 13 nucleotides in size, but can also repair base-base and single insertion-deletion mismatches that occur during replication. After mismatch binding, forms a ternary complex with the MutL alpha heterodimer, which is thought to be responsible for directing the downstream MMR events, including strand discrimination, excision, and resynthesis. ATP binding and hydrolysis play a pivotal role in mismatch repair functions.</text>
</comment>
<dbReference type="FunFam" id="1.10.1420.10:FF:000004">
    <property type="entry name" value="DNA mismatch repair protein Msh3"/>
    <property type="match status" value="1"/>
</dbReference>
<proteinExistence type="inferred from homology"/>
<evidence type="ECO:0000256" key="15">
    <source>
        <dbReference type="SAM" id="MobiDB-lite"/>
    </source>
</evidence>
<evidence type="ECO:0000256" key="1">
    <source>
        <dbReference type="ARBA" id="ARBA00004123"/>
    </source>
</evidence>
<gene>
    <name evidence="17" type="ORF">OE88DRAFT_1715028</name>
</gene>
<dbReference type="NCBIfam" id="NF003810">
    <property type="entry name" value="PRK05399.1"/>
    <property type="match status" value="1"/>
</dbReference>
<feature type="compositionally biased region" description="Polar residues" evidence="15">
    <location>
        <begin position="40"/>
        <end position="56"/>
    </location>
</feature>
<dbReference type="InterPro" id="IPR007695">
    <property type="entry name" value="DNA_mismatch_repair_MutS-lik_N"/>
</dbReference>
<dbReference type="SMART" id="SM00534">
    <property type="entry name" value="MUTSac"/>
    <property type="match status" value="1"/>
</dbReference>
<dbReference type="AlphaFoldDB" id="A0A5C3MY72"/>
<evidence type="ECO:0000256" key="8">
    <source>
        <dbReference type="ARBA" id="ARBA00023204"/>
    </source>
</evidence>
<dbReference type="Pfam" id="PF01624">
    <property type="entry name" value="MutS_I"/>
    <property type="match status" value="1"/>
</dbReference>
<dbReference type="Gene3D" id="3.40.50.300">
    <property type="entry name" value="P-loop containing nucleotide triphosphate hydrolases"/>
    <property type="match status" value="1"/>
</dbReference>
<dbReference type="InterPro" id="IPR045076">
    <property type="entry name" value="MutS"/>
</dbReference>
<dbReference type="InterPro" id="IPR007696">
    <property type="entry name" value="DNA_mismatch_repair_MutS_core"/>
</dbReference>
<evidence type="ECO:0000259" key="16">
    <source>
        <dbReference type="PROSITE" id="PS00486"/>
    </source>
</evidence>
<evidence type="ECO:0000256" key="4">
    <source>
        <dbReference type="ARBA" id="ARBA00022741"/>
    </source>
</evidence>
<dbReference type="InterPro" id="IPR007861">
    <property type="entry name" value="DNA_mismatch_repair_MutS_clamp"/>
</dbReference>
<name>A0A5C3MY72_9AGAM</name>
<evidence type="ECO:0000256" key="6">
    <source>
        <dbReference type="ARBA" id="ARBA00022840"/>
    </source>
</evidence>
<evidence type="ECO:0000313" key="18">
    <source>
        <dbReference type="Proteomes" id="UP000305948"/>
    </source>
</evidence>
<feature type="compositionally biased region" description="Basic and acidic residues" evidence="15">
    <location>
        <begin position="148"/>
        <end position="165"/>
    </location>
</feature>
<dbReference type="GO" id="GO:0006298">
    <property type="term" value="P:mismatch repair"/>
    <property type="evidence" value="ECO:0007669"/>
    <property type="project" value="InterPro"/>
</dbReference>
<feature type="compositionally biased region" description="Basic residues" evidence="15">
    <location>
        <begin position="185"/>
        <end position="203"/>
    </location>
</feature>
<keyword evidence="5 14" id="KW-0227">DNA damage</keyword>
<protein>
    <recommendedName>
        <fullName evidence="3 13">DNA mismatch repair protein MSH3</fullName>
    </recommendedName>
    <alternativeName>
        <fullName evidence="3 13">DNA mismatch repair protein MSH3</fullName>
    </alternativeName>
    <alternativeName>
        <fullName evidence="12">MutS protein homolog 3</fullName>
    </alternativeName>
</protein>
<dbReference type="PANTHER" id="PTHR11361">
    <property type="entry name" value="DNA MISMATCH REPAIR PROTEIN MUTS FAMILY MEMBER"/>
    <property type="match status" value="1"/>
</dbReference>
<dbReference type="Proteomes" id="UP000305948">
    <property type="component" value="Unassembled WGS sequence"/>
</dbReference>
<dbReference type="InterPro" id="IPR036187">
    <property type="entry name" value="DNA_mismatch_repair_MutS_sf"/>
</dbReference>
<evidence type="ECO:0000256" key="12">
    <source>
        <dbReference type="ARBA" id="ARBA00029792"/>
    </source>
</evidence>
<dbReference type="Pfam" id="PF05192">
    <property type="entry name" value="MutS_III"/>
    <property type="match status" value="1"/>
</dbReference>
<keyword evidence="8 14" id="KW-0234">DNA repair</keyword>
<evidence type="ECO:0000256" key="3">
    <source>
        <dbReference type="ARBA" id="ARBA00022151"/>
    </source>
</evidence>
<sequence length="1077" mass="120535">MWRACALQLVPYSILFTSRLPLFFLNYSEHYLLEMHRQTPSLDSPRKQPTISTYFSPQKKRGDADVIDLTSDSEHGPVSKKARISNAAEDAERWSFIPSDGVDTAGNSRPIPDDPYRLARREAFKKKLLGENNPFARRNASGEAIPDSDDRPKDTPDEKPEKESSGEDSDSGFKSFLGHFESGAKKPKQKGPAKGNLRAKAKTKVKELGPMGEPWTPLEREVAKMKELYPGILLMIEVGYKYVFWGEDAQIASKELGIVCYPKGNFYKASIPVERRDVHLKKLLAQGHKVGIVDQTETAALKQASENRNKLFSRKLSHLYTAATYVDELGSVDDTAVSAPPSLVCLVEERKGGMGNDEKVSIGLVIVTPSTGDVIWDDIEDSHMRIELETRLSHSRPMEMLLPAQSLSEPTEKMIGHFVGSLGEGRKCRIERVKETMAYTEAFNLISSFYTENASTVGASAGFKSGQLLATATDFPKRVVIALAHAIQYLSGFQLTNVLIRTEFFDKFSTRTTMLLHGNTLTNLEIFRNETDHSVKGSLLSILDRTRTKFGSRMLRRWIGQPLVDLSLLQERLDAVEEIIDSQSARLVALGELLKGLPDLAKGLCRVQYGYCTPKELATLLRAFQKIALTFPTFDENNPTGCKSGILQDILKALPQLREPVQRVLREVSLKSMEAGDKEDMWLDPEKYPEIAEYGMAAEAVEAELTEELKKIRKILKKPSLQWTTVANEEYLIEVRKDENRIIPESWLQVTATKYLRRFRTPEVRGKMLHRLQYIEAQQEAAKKAYSSFLKELAQEHYGLLRDVVNKLAVADCLRSLALVAVNNGYIRPQFTDADEDMLEIVEGRHPVIEQLRMAPFVPNTVKMGGRAPKSKVITGPNMGGKSVCVKMIAIVVVMAQVGSFVPAESVQMSVVDGIYTRMGASDEIMKGRSTFMVEMTETSEILQSATSKSLIIADELGRGTSTFDGMAIAHAVLHHLLDKIKCKTLFITHYPLVATELERRFPQLVENLHMGFSKESRIDGSSDITFLYKLTPGLAEASFGIECARLANLPGKLLDVAREEGERMRAKVEERTRNNR</sequence>
<dbReference type="FunFam" id="3.40.1170.10:FF:000004">
    <property type="entry name" value="DNA mismatch repair protein"/>
    <property type="match status" value="1"/>
</dbReference>
<keyword evidence="18" id="KW-1185">Reference proteome</keyword>
<dbReference type="SUPFAM" id="SSF52540">
    <property type="entry name" value="P-loop containing nucleoside triphosphate hydrolases"/>
    <property type="match status" value="1"/>
</dbReference>
<dbReference type="InterPro" id="IPR016151">
    <property type="entry name" value="DNA_mismatch_repair_MutS_N"/>
</dbReference>
<dbReference type="Gene3D" id="3.30.420.110">
    <property type="entry name" value="MutS, connector domain"/>
    <property type="match status" value="1"/>
</dbReference>
<keyword evidence="7 14" id="KW-0238">DNA-binding</keyword>
<feature type="region of interest" description="Disordered" evidence="15">
    <location>
        <begin position="40"/>
        <end position="64"/>
    </location>
</feature>
<evidence type="ECO:0000313" key="17">
    <source>
        <dbReference type="EMBL" id="TFK46431.1"/>
    </source>
</evidence>
<dbReference type="PANTHER" id="PTHR11361:SF122">
    <property type="entry name" value="DNA MISMATCH REPAIR PROTEIN MSH3"/>
    <property type="match status" value="1"/>
</dbReference>
<dbReference type="GO" id="GO:0006312">
    <property type="term" value="P:mitotic recombination"/>
    <property type="evidence" value="ECO:0007669"/>
    <property type="project" value="TreeGrafter"/>
</dbReference>
<dbReference type="Gene3D" id="3.40.1170.10">
    <property type="entry name" value="DNA repair protein MutS, domain I"/>
    <property type="match status" value="1"/>
</dbReference>
<comment type="similarity">
    <text evidence="2">Belongs to the DNA mismatch repair MutS family. MSH3 subfamily.</text>
</comment>
<evidence type="ECO:0000256" key="11">
    <source>
        <dbReference type="ARBA" id="ARBA00025902"/>
    </source>
</evidence>
<dbReference type="InterPro" id="IPR000432">
    <property type="entry name" value="DNA_mismatch_repair_MutS_C"/>
</dbReference>
<dbReference type="Pfam" id="PF05190">
    <property type="entry name" value="MutS_IV"/>
    <property type="match status" value="1"/>
</dbReference>
<evidence type="ECO:0000256" key="5">
    <source>
        <dbReference type="ARBA" id="ARBA00022763"/>
    </source>
</evidence>
<dbReference type="GO" id="GO:0030983">
    <property type="term" value="F:mismatched DNA binding"/>
    <property type="evidence" value="ECO:0007669"/>
    <property type="project" value="InterPro"/>
</dbReference>
<reference evidence="17 18" key="1">
    <citation type="journal article" date="2019" name="Nat. Ecol. Evol.">
        <title>Megaphylogeny resolves global patterns of mushroom evolution.</title>
        <authorList>
            <person name="Varga T."/>
            <person name="Krizsan K."/>
            <person name="Foldi C."/>
            <person name="Dima B."/>
            <person name="Sanchez-Garcia M."/>
            <person name="Sanchez-Ramirez S."/>
            <person name="Szollosi G.J."/>
            <person name="Szarkandi J.G."/>
            <person name="Papp V."/>
            <person name="Albert L."/>
            <person name="Andreopoulos W."/>
            <person name="Angelini C."/>
            <person name="Antonin V."/>
            <person name="Barry K.W."/>
            <person name="Bougher N.L."/>
            <person name="Buchanan P."/>
            <person name="Buyck B."/>
            <person name="Bense V."/>
            <person name="Catcheside P."/>
            <person name="Chovatia M."/>
            <person name="Cooper J."/>
            <person name="Damon W."/>
            <person name="Desjardin D."/>
            <person name="Finy P."/>
            <person name="Geml J."/>
            <person name="Haridas S."/>
            <person name="Hughes K."/>
            <person name="Justo A."/>
            <person name="Karasinski D."/>
            <person name="Kautmanova I."/>
            <person name="Kiss B."/>
            <person name="Kocsube S."/>
            <person name="Kotiranta H."/>
            <person name="LaButti K.M."/>
            <person name="Lechner B.E."/>
            <person name="Liimatainen K."/>
            <person name="Lipzen A."/>
            <person name="Lukacs Z."/>
            <person name="Mihaltcheva S."/>
            <person name="Morgado L.N."/>
            <person name="Niskanen T."/>
            <person name="Noordeloos M.E."/>
            <person name="Ohm R.A."/>
            <person name="Ortiz-Santana B."/>
            <person name="Ovrebo C."/>
            <person name="Racz N."/>
            <person name="Riley R."/>
            <person name="Savchenko A."/>
            <person name="Shiryaev A."/>
            <person name="Soop K."/>
            <person name="Spirin V."/>
            <person name="Szebenyi C."/>
            <person name="Tomsovsky M."/>
            <person name="Tulloss R.E."/>
            <person name="Uehling J."/>
            <person name="Grigoriev I.V."/>
            <person name="Vagvolgyi C."/>
            <person name="Papp T."/>
            <person name="Martin F.M."/>
            <person name="Miettinen O."/>
            <person name="Hibbett D.S."/>
            <person name="Nagy L.G."/>
        </authorList>
    </citation>
    <scope>NUCLEOTIDE SEQUENCE [LARGE SCALE GENOMIC DNA]</scope>
    <source>
        <strain evidence="17 18">OMC1185</strain>
    </source>
</reference>
<evidence type="ECO:0000256" key="9">
    <source>
        <dbReference type="ARBA" id="ARBA00023242"/>
    </source>
</evidence>
<dbReference type="EMBL" id="ML213530">
    <property type="protein sequence ID" value="TFK46431.1"/>
    <property type="molecule type" value="Genomic_DNA"/>
</dbReference>
<dbReference type="Gene3D" id="1.10.1420.10">
    <property type="match status" value="2"/>
</dbReference>
<feature type="region of interest" description="Disordered" evidence="15">
    <location>
        <begin position="97"/>
        <end position="116"/>
    </location>
</feature>
<evidence type="ECO:0000256" key="14">
    <source>
        <dbReference type="RuleBase" id="RU003756"/>
    </source>
</evidence>
<dbReference type="GO" id="GO:0005634">
    <property type="term" value="C:nucleus"/>
    <property type="evidence" value="ECO:0007669"/>
    <property type="project" value="UniProtKB-SubCell"/>
</dbReference>
<dbReference type="SUPFAM" id="SSF48334">
    <property type="entry name" value="DNA repair protein MutS, domain III"/>
    <property type="match status" value="1"/>
</dbReference>
<dbReference type="STRING" id="5364.A0A5C3MY72"/>
<dbReference type="PROSITE" id="PS00486">
    <property type="entry name" value="DNA_MISMATCH_REPAIR_2"/>
    <property type="match status" value="1"/>
</dbReference>
<dbReference type="InterPro" id="IPR007860">
    <property type="entry name" value="DNA_mmatch_repair_MutS_con_dom"/>
</dbReference>
<dbReference type="Pfam" id="PF05188">
    <property type="entry name" value="MutS_II"/>
    <property type="match status" value="1"/>
</dbReference>